<dbReference type="EMBL" id="CP118166">
    <property type="protein sequence ID" value="WDI30829.1"/>
    <property type="molecule type" value="Genomic_DNA"/>
</dbReference>
<accession>A0AAE9ZAQ8</accession>
<evidence type="ECO:0008006" key="3">
    <source>
        <dbReference type="Google" id="ProtNLM"/>
    </source>
</evidence>
<gene>
    <name evidence="1" type="ORF">PUV54_12780</name>
</gene>
<dbReference type="Proteomes" id="UP001214043">
    <property type="component" value="Chromosome"/>
</dbReference>
<dbReference type="KEGG" id="hfl:PUV54_12780"/>
<dbReference type="AlphaFoldDB" id="A0AAE9ZAQ8"/>
<evidence type="ECO:0000313" key="1">
    <source>
        <dbReference type="EMBL" id="WDI30829.1"/>
    </source>
</evidence>
<keyword evidence="2" id="KW-1185">Reference proteome</keyword>
<dbReference type="RefSeq" id="WP_274492651.1">
    <property type="nucleotide sequence ID" value="NZ_CP118166.1"/>
</dbReference>
<reference evidence="1" key="1">
    <citation type="submission" date="2023-02" db="EMBL/GenBank/DDBJ databases">
        <title>Genome sequence of Hyphococcus flavus.</title>
        <authorList>
            <person name="Rong J.-C."/>
            <person name="Zhao Q."/>
            <person name="Yi M."/>
            <person name="Wu J.-Y."/>
        </authorList>
    </citation>
    <scope>NUCLEOTIDE SEQUENCE</scope>
    <source>
        <strain evidence="1">MCCC 1K03223</strain>
    </source>
</reference>
<proteinExistence type="predicted"/>
<protein>
    <recommendedName>
        <fullName evidence="3">Cytochrome c domain-containing protein</fullName>
    </recommendedName>
</protein>
<sequence length="308" mass="32777">MVLTEASAKQLTSSPILTELSWIASDSDGVEFFTREPAECFKRPKNQDDAYLAEVGRAAFRSPFLLGGQAARQGLSCQSCHMNGHDNPSFFIAGLSGAPGTADVTSSVFSKTREDHEFNPVPIPDLTGIADKQSFGTQAPAPSMHAFVSGAVTDEFQGAPPTETVLKGLVVYLVHLDPAACPSSDVTRTVQTDMAEVERNIAAAVQALERGDAAAGDFLIVSAQAALGRIHERFAAPSFEPQRERLQSASSTLGDARANAREEPVLGAIMLKNFAQDLPGIAQDLHAHRRASLYDVGVLRAALEAAEE</sequence>
<organism evidence="1 2">
    <name type="scientific">Hyphococcus flavus</name>
    <dbReference type="NCBI Taxonomy" id="1866326"/>
    <lineage>
        <taxon>Bacteria</taxon>
        <taxon>Pseudomonadati</taxon>
        <taxon>Pseudomonadota</taxon>
        <taxon>Alphaproteobacteria</taxon>
        <taxon>Parvularculales</taxon>
        <taxon>Parvularculaceae</taxon>
        <taxon>Hyphococcus</taxon>
    </lineage>
</organism>
<name>A0AAE9ZAQ8_9PROT</name>
<evidence type="ECO:0000313" key="2">
    <source>
        <dbReference type="Proteomes" id="UP001214043"/>
    </source>
</evidence>